<evidence type="ECO:0000313" key="9">
    <source>
        <dbReference type="EMBL" id="NBG95780.1"/>
    </source>
</evidence>
<keyword evidence="3 8" id="KW-0813">Transport</keyword>
<feature type="transmembrane region" description="Helical" evidence="8">
    <location>
        <begin position="110"/>
        <end position="137"/>
    </location>
</feature>
<name>A0A845QC85_9HYPH</name>
<dbReference type="Pfam" id="PF02652">
    <property type="entry name" value="Lactate_perm"/>
    <property type="match status" value="1"/>
</dbReference>
<feature type="transmembrane region" description="Helical" evidence="8">
    <location>
        <begin position="293"/>
        <end position="316"/>
    </location>
</feature>
<evidence type="ECO:0000313" key="10">
    <source>
        <dbReference type="Proteomes" id="UP000470384"/>
    </source>
</evidence>
<evidence type="ECO:0000256" key="5">
    <source>
        <dbReference type="ARBA" id="ARBA00022692"/>
    </source>
</evidence>
<dbReference type="OrthoDB" id="9761056at2"/>
<dbReference type="InterPro" id="IPR003804">
    <property type="entry name" value="Lactate_perm"/>
</dbReference>
<keyword evidence="7 8" id="KW-0472">Membrane</keyword>
<proteinExistence type="inferred from homology"/>
<evidence type="ECO:0000256" key="1">
    <source>
        <dbReference type="ARBA" id="ARBA00004651"/>
    </source>
</evidence>
<feature type="transmembrane region" description="Helical" evidence="8">
    <location>
        <begin position="249"/>
        <end position="267"/>
    </location>
</feature>
<comment type="subcellular location">
    <subcellularLocation>
        <location evidence="8">Cell inner membrane</location>
        <topology evidence="8">Multi-pass membrane protein</topology>
    </subcellularLocation>
    <subcellularLocation>
        <location evidence="1">Cell membrane</location>
        <topology evidence="1">Multi-pass membrane protein</topology>
    </subcellularLocation>
</comment>
<keyword evidence="4" id="KW-1003">Cell membrane</keyword>
<feature type="transmembrane region" description="Helical" evidence="8">
    <location>
        <begin position="493"/>
        <end position="511"/>
    </location>
</feature>
<feature type="transmembrane region" description="Helical" evidence="8">
    <location>
        <begin position="190"/>
        <end position="210"/>
    </location>
</feature>
<sequence>MGSDWHAISAVMPIAVILVLMILRGWPASQAALVGLAIALPLAIFVFGFGVGEEGIAMRFTGVVLEAGTTTATILWIIFPALCIFELLRRHDAFDTIKQALGRITDDPRLLALLVAWFFALFLEGAAGFGTPVALAAPLLVSLGFPPVRAVTIVLIGHATGVSFGAIGTPVFAQVSITNLPPLVLAAQTALLHVVLCIVLVGAVYWLAVPGGRRNGALRARVWPLPAAVLCFIVPFYGLAAFVGPELPTLLGALIGGVLFSGLLALVRLSHPIAEKATVVVEGHGWLELSRSLLPYGILILLILFTRLVEPVRVLAGSVVWSWHLGDQFSGQVLPLSHPGTLLFLSFVVGGIVLGERGNGLVRCASLALRRLMSVVLALLGMLALARLMVHAGMVDALAMLVAEAAGPSWPVFAPMIGVLGTFVTGSATASNILFTDFQAETAGILGLPLLMMVAAQCFGAAIGNMVCPHNVIAGAATVGLEGKEGDVLRRTTLVGVVYGLAGGGLVWLLVAGL</sequence>
<comment type="similarity">
    <text evidence="2 8">Belongs to the lactate permease family.</text>
</comment>
<feature type="transmembrane region" description="Helical" evidence="8">
    <location>
        <begin position="222"/>
        <end position="243"/>
    </location>
</feature>
<gene>
    <name evidence="9" type="ORF">GTQ45_08545</name>
</gene>
<dbReference type="GO" id="GO:0005886">
    <property type="term" value="C:plasma membrane"/>
    <property type="evidence" value="ECO:0007669"/>
    <property type="project" value="UniProtKB-SubCell"/>
</dbReference>
<feature type="transmembrane region" description="Helical" evidence="8">
    <location>
        <begin position="71"/>
        <end position="89"/>
    </location>
</feature>
<keyword evidence="5 8" id="KW-0812">Transmembrane</keyword>
<evidence type="ECO:0000256" key="8">
    <source>
        <dbReference type="RuleBase" id="RU365092"/>
    </source>
</evidence>
<dbReference type="RefSeq" id="WP_160587683.1">
    <property type="nucleotide sequence ID" value="NZ_BMHN01000001.1"/>
</dbReference>
<evidence type="ECO:0000256" key="6">
    <source>
        <dbReference type="ARBA" id="ARBA00022989"/>
    </source>
</evidence>
<dbReference type="AlphaFoldDB" id="A0A845QC85"/>
<keyword evidence="8" id="KW-0997">Cell inner membrane</keyword>
<dbReference type="PANTHER" id="PTHR30003:SF0">
    <property type="entry name" value="GLYCOLATE PERMEASE GLCA-RELATED"/>
    <property type="match status" value="1"/>
</dbReference>
<evidence type="ECO:0000256" key="2">
    <source>
        <dbReference type="ARBA" id="ARBA00010100"/>
    </source>
</evidence>
<comment type="function">
    <text evidence="8">Uptake of L-lactate across the membrane. Can also transport D-lactate and glycolate.</text>
</comment>
<dbReference type="GeneID" id="300654483"/>
<accession>A0A845QC85</accession>
<dbReference type="PANTHER" id="PTHR30003">
    <property type="entry name" value="L-LACTATE PERMEASE"/>
    <property type="match status" value="1"/>
</dbReference>
<feature type="transmembrane region" description="Helical" evidence="8">
    <location>
        <begin position="31"/>
        <end position="51"/>
    </location>
</feature>
<feature type="transmembrane region" description="Helical" evidence="8">
    <location>
        <begin position="336"/>
        <end position="355"/>
    </location>
</feature>
<organism evidence="9 10">
    <name type="scientific">Pyruvatibacter mobilis</name>
    <dbReference type="NCBI Taxonomy" id="1712261"/>
    <lineage>
        <taxon>Bacteria</taxon>
        <taxon>Pseudomonadati</taxon>
        <taxon>Pseudomonadota</taxon>
        <taxon>Alphaproteobacteria</taxon>
        <taxon>Hyphomicrobiales</taxon>
        <taxon>Parvibaculaceae</taxon>
        <taxon>Pyruvatibacter</taxon>
    </lineage>
</organism>
<comment type="caution">
    <text evidence="9">The sequence shown here is derived from an EMBL/GenBank/DDBJ whole genome shotgun (WGS) entry which is preliminary data.</text>
</comment>
<reference evidence="9 10" key="1">
    <citation type="journal article" date="2016" name="Int. J. Syst. Evol. Microbiol.">
        <title>Pyruvatibacter mobilis gen. nov., sp. nov., a marine bacterium from the culture broth of Picochlorum sp. 122.</title>
        <authorList>
            <person name="Wang G."/>
            <person name="Tang M."/>
            <person name="Wu H."/>
            <person name="Dai S."/>
            <person name="Li T."/>
            <person name="Chen C."/>
            <person name="He H."/>
            <person name="Fan J."/>
            <person name="Xiang W."/>
            <person name="Li X."/>
        </authorList>
    </citation>
    <scope>NUCLEOTIDE SEQUENCE [LARGE SCALE GENOMIC DNA]</scope>
    <source>
        <strain evidence="9 10">GYP-11</strain>
    </source>
</reference>
<dbReference type="GO" id="GO:0015129">
    <property type="term" value="F:lactate transmembrane transporter activity"/>
    <property type="evidence" value="ECO:0007669"/>
    <property type="project" value="UniProtKB-UniRule"/>
</dbReference>
<protein>
    <recommendedName>
        <fullName evidence="8">L-lactate permease</fullName>
    </recommendedName>
</protein>
<dbReference type="GO" id="GO:0015295">
    <property type="term" value="F:solute:proton symporter activity"/>
    <property type="evidence" value="ECO:0007669"/>
    <property type="project" value="TreeGrafter"/>
</dbReference>
<keyword evidence="10" id="KW-1185">Reference proteome</keyword>
<dbReference type="EMBL" id="WXYQ01000006">
    <property type="protein sequence ID" value="NBG95780.1"/>
    <property type="molecule type" value="Genomic_DNA"/>
</dbReference>
<feature type="transmembrane region" description="Helical" evidence="8">
    <location>
        <begin position="442"/>
        <end position="463"/>
    </location>
</feature>
<keyword evidence="6 8" id="KW-1133">Transmembrane helix</keyword>
<evidence type="ECO:0000256" key="3">
    <source>
        <dbReference type="ARBA" id="ARBA00022448"/>
    </source>
</evidence>
<feature type="transmembrane region" description="Helical" evidence="8">
    <location>
        <begin position="367"/>
        <end position="390"/>
    </location>
</feature>
<dbReference type="Proteomes" id="UP000470384">
    <property type="component" value="Unassembled WGS sequence"/>
</dbReference>
<evidence type="ECO:0000256" key="4">
    <source>
        <dbReference type="ARBA" id="ARBA00022475"/>
    </source>
</evidence>
<evidence type="ECO:0000256" key="7">
    <source>
        <dbReference type="ARBA" id="ARBA00023136"/>
    </source>
</evidence>
<feature type="transmembrane region" description="Helical" evidence="8">
    <location>
        <begin position="6"/>
        <end position="24"/>
    </location>
</feature>
<feature type="transmembrane region" description="Helical" evidence="8">
    <location>
        <begin position="410"/>
        <end position="435"/>
    </location>
</feature>